<evidence type="ECO:0000313" key="9">
    <source>
        <dbReference type="Proteomes" id="UP001464923"/>
    </source>
</evidence>
<dbReference type="Proteomes" id="UP001464923">
    <property type="component" value="Unassembled WGS sequence"/>
</dbReference>
<evidence type="ECO:0000256" key="6">
    <source>
        <dbReference type="HAMAP-Rule" id="MF_00147"/>
    </source>
</evidence>
<feature type="binding site" evidence="6">
    <location>
        <position position="219"/>
    </location>
    <ligand>
        <name>substrate</name>
    </ligand>
</feature>
<comment type="similarity">
    <text evidence="1 6 7">Belongs to the triosephosphate isomerase family.</text>
</comment>
<dbReference type="Gene3D" id="3.20.20.70">
    <property type="entry name" value="Aldolase class I"/>
    <property type="match status" value="1"/>
</dbReference>
<organism evidence="8 9">
    <name type="scientific">Pseudonocardia tropica</name>
    <dbReference type="NCBI Taxonomy" id="681289"/>
    <lineage>
        <taxon>Bacteria</taxon>
        <taxon>Bacillati</taxon>
        <taxon>Actinomycetota</taxon>
        <taxon>Actinomycetes</taxon>
        <taxon>Pseudonocardiales</taxon>
        <taxon>Pseudonocardiaceae</taxon>
        <taxon>Pseudonocardia</taxon>
    </lineage>
</organism>
<reference evidence="8 9" key="1">
    <citation type="submission" date="2024-03" db="EMBL/GenBank/DDBJ databases">
        <title>Draft genome sequence of Pseudonocardia tropica JCM 19149.</title>
        <authorList>
            <person name="Butdee W."/>
            <person name="Duangmal K."/>
        </authorList>
    </citation>
    <scope>NUCLEOTIDE SEQUENCE [LARGE SCALE GENOMIC DNA]</scope>
    <source>
        <strain evidence="8 9">JCM 19149</strain>
    </source>
</reference>
<dbReference type="PROSITE" id="PS00171">
    <property type="entry name" value="TIM_1"/>
    <property type="match status" value="1"/>
</dbReference>
<dbReference type="NCBIfam" id="TIGR00419">
    <property type="entry name" value="tim"/>
    <property type="match status" value="1"/>
</dbReference>
<dbReference type="InterPro" id="IPR013785">
    <property type="entry name" value="Aldolase_TIM"/>
</dbReference>
<dbReference type="PROSITE" id="PS51440">
    <property type="entry name" value="TIM_2"/>
    <property type="match status" value="1"/>
</dbReference>
<dbReference type="PANTHER" id="PTHR21139:SF42">
    <property type="entry name" value="TRIOSEPHOSPHATE ISOMERASE"/>
    <property type="match status" value="1"/>
</dbReference>
<comment type="subunit">
    <text evidence="6 7">Homodimer.</text>
</comment>
<comment type="catalytic activity">
    <reaction evidence="6 7">
        <text>D-glyceraldehyde 3-phosphate = dihydroxyacetone phosphate</text>
        <dbReference type="Rhea" id="RHEA:18585"/>
        <dbReference type="ChEBI" id="CHEBI:57642"/>
        <dbReference type="ChEBI" id="CHEBI:59776"/>
        <dbReference type="EC" id="5.3.1.1"/>
    </reaction>
</comment>
<comment type="subcellular location">
    <subcellularLocation>
        <location evidence="6 7">Cytoplasm</location>
    </subcellularLocation>
</comment>
<dbReference type="EC" id="5.3.1.1" evidence="6 7"/>
<dbReference type="GO" id="GO:0004807">
    <property type="term" value="F:triose-phosphate isomerase activity"/>
    <property type="evidence" value="ECO:0007669"/>
    <property type="project" value="UniProtKB-EC"/>
</dbReference>
<sequence length="262" mass="27156">MATRKPLIAGNWKMNLHHLEAIAVVQKLAFALPDRYLDKVEVAVLPPFTDIRSVQTLIDGDKLRLVHGAQDLSPHDSGAYTGDVSGGMLAKLGCTYVAVGHSERREIHGEDDAVVNAKVLAALRHGITPILCVGEGLDVREAGTHVQHCTDQLRAALKGVTAEQAAGLVLAYEPVWAIGTGKVAGPADAQEVCAALRATLAELYSDDVAGTVRVLYGGSVKSSNVGEIVAGTDVDGALVGGASLDAEEFAKLSAVAAGGPLP</sequence>
<dbReference type="InterPro" id="IPR000652">
    <property type="entry name" value="Triosephosphate_isomerase"/>
</dbReference>
<dbReference type="InterPro" id="IPR035990">
    <property type="entry name" value="TIM_sf"/>
</dbReference>
<evidence type="ECO:0000256" key="4">
    <source>
        <dbReference type="ARBA" id="ARBA00023152"/>
    </source>
</evidence>
<comment type="caution">
    <text evidence="8">The sequence shown here is derived from an EMBL/GenBank/DDBJ whole genome shotgun (WGS) entry which is preliminary data.</text>
</comment>
<dbReference type="InterPro" id="IPR022896">
    <property type="entry name" value="TrioseP_Isoase_bac/euk"/>
</dbReference>
<keyword evidence="4 6" id="KW-0324">Glycolysis</keyword>
<dbReference type="RefSeq" id="WP_345646991.1">
    <property type="nucleotide sequence ID" value="NZ_BAABLY010000049.1"/>
</dbReference>
<dbReference type="PANTHER" id="PTHR21139">
    <property type="entry name" value="TRIOSEPHOSPHATE ISOMERASE"/>
    <property type="match status" value="1"/>
</dbReference>
<dbReference type="Pfam" id="PF00121">
    <property type="entry name" value="TIM"/>
    <property type="match status" value="1"/>
</dbReference>
<feature type="active site" description="Proton acceptor" evidence="6">
    <location>
        <position position="173"/>
    </location>
</feature>
<keyword evidence="5 6" id="KW-0413">Isomerase</keyword>
<keyword evidence="9" id="KW-1185">Reference proteome</keyword>
<accession>A0ABV1JPL7</accession>
<proteinExistence type="inferred from homology"/>
<name>A0ABV1JPL7_9PSEU</name>
<gene>
    <name evidence="6 8" type="primary">tpiA</name>
    <name evidence="8" type="ORF">WHI96_03535</name>
</gene>
<keyword evidence="2 6" id="KW-0312">Gluconeogenesis</keyword>
<evidence type="ECO:0000256" key="7">
    <source>
        <dbReference type="RuleBase" id="RU363013"/>
    </source>
</evidence>
<evidence type="ECO:0000313" key="8">
    <source>
        <dbReference type="EMBL" id="MEQ3537877.1"/>
    </source>
</evidence>
<comment type="pathway">
    <text evidence="6 7">Carbohydrate degradation; glycolysis; D-glyceraldehyde 3-phosphate from glycerone phosphate: step 1/1.</text>
</comment>
<feature type="binding site" evidence="6">
    <location>
        <begin position="11"/>
        <end position="13"/>
    </location>
    <ligand>
        <name>substrate</name>
    </ligand>
</feature>
<comment type="function">
    <text evidence="6">Involved in the gluconeogenesis. Catalyzes stereospecifically the conversion of dihydroxyacetone phosphate (DHAP) to D-glyceraldehyde-3-phosphate (G3P).</text>
</comment>
<dbReference type="InterPro" id="IPR020861">
    <property type="entry name" value="Triosephosphate_isomerase_AS"/>
</dbReference>
<dbReference type="EMBL" id="JBEDNP010000002">
    <property type="protein sequence ID" value="MEQ3537877.1"/>
    <property type="molecule type" value="Genomic_DNA"/>
</dbReference>
<evidence type="ECO:0000256" key="3">
    <source>
        <dbReference type="ARBA" id="ARBA00022490"/>
    </source>
</evidence>
<dbReference type="SUPFAM" id="SSF51351">
    <property type="entry name" value="Triosephosphate isomerase (TIM)"/>
    <property type="match status" value="1"/>
</dbReference>
<feature type="binding site" evidence="6">
    <location>
        <begin position="240"/>
        <end position="241"/>
    </location>
    <ligand>
        <name>substrate</name>
    </ligand>
</feature>
<evidence type="ECO:0000256" key="2">
    <source>
        <dbReference type="ARBA" id="ARBA00022432"/>
    </source>
</evidence>
<feature type="active site" description="Electrophile" evidence="6">
    <location>
        <position position="101"/>
    </location>
</feature>
<feature type="binding site" evidence="6">
    <location>
        <position position="179"/>
    </location>
    <ligand>
        <name>substrate</name>
    </ligand>
</feature>
<evidence type="ECO:0000256" key="5">
    <source>
        <dbReference type="ARBA" id="ARBA00023235"/>
    </source>
</evidence>
<keyword evidence="3 6" id="KW-0963">Cytoplasm</keyword>
<dbReference type="HAMAP" id="MF_00147_B">
    <property type="entry name" value="TIM_B"/>
    <property type="match status" value="1"/>
</dbReference>
<protein>
    <recommendedName>
        <fullName evidence="6 7">Triosephosphate isomerase</fullName>
        <shortName evidence="6">TIM</shortName>
        <shortName evidence="6">TPI</shortName>
        <ecNumber evidence="6 7">5.3.1.1</ecNumber>
    </recommendedName>
    <alternativeName>
        <fullName evidence="6">Triose-phosphate isomerase</fullName>
    </alternativeName>
</protein>
<dbReference type="CDD" id="cd00311">
    <property type="entry name" value="TIM"/>
    <property type="match status" value="1"/>
</dbReference>
<evidence type="ECO:0000256" key="1">
    <source>
        <dbReference type="ARBA" id="ARBA00007422"/>
    </source>
</evidence>
<comment type="pathway">
    <text evidence="6 7">Carbohydrate biosynthesis; gluconeogenesis.</text>
</comment>